<reference evidence="1 2" key="1">
    <citation type="submission" date="2017-12" db="EMBL/GenBank/DDBJ databases">
        <title>Population genomics insights into the ecological differentiation and adaptive evolution in streptomycetes.</title>
        <authorList>
            <person name="Li Y."/>
            <person name="Huang Y."/>
        </authorList>
    </citation>
    <scope>NUCLEOTIDE SEQUENCE [LARGE SCALE GENOMIC DNA]</scope>
    <source>
        <strain evidence="1 2">NBRC 100770</strain>
    </source>
</reference>
<accession>A0A8G2DZL5</accession>
<dbReference type="AlphaFoldDB" id="A0A8G2DZL5"/>
<evidence type="ECO:0008006" key="3">
    <source>
        <dbReference type="Google" id="ProtNLM"/>
    </source>
</evidence>
<evidence type="ECO:0000313" key="2">
    <source>
        <dbReference type="Proteomes" id="UP000292693"/>
    </source>
</evidence>
<gene>
    <name evidence="1" type="ORF">C0Q92_18910</name>
</gene>
<dbReference type="EMBL" id="PKLL01000023">
    <property type="protein sequence ID" value="RZE20761.1"/>
    <property type="molecule type" value="Genomic_DNA"/>
</dbReference>
<dbReference type="Proteomes" id="UP000292693">
    <property type="component" value="Unassembled WGS sequence"/>
</dbReference>
<evidence type="ECO:0000313" key="1">
    <source>
        <dbReference type="EMBL" id="RZE20761.1"/>
    </source>
</evidence>
<organism evidence="1 2">
    <name type="scientific">Streptomyces albidoflavus</name>
    <dbReference type="NCBI Taxonomy" id="1886"/>
    <lineage>
        <taxon>Bacteria</taxon>
        <taxon>Bacillati</taxon>
        <taxon>Actinomycetota</taxon>
        <taxon>Actinomycetes</taxon>
        <taxon>Kitasatosporales</taxon>
        <taxon>Streptomycetaceae</taxon>
        <taxon>Streptomyces</taxon>
        <taxon>Streptomyces albidoflavus group</taxon>
    </lineage>
</organism>
<proteinExistence type="predicted"/>
<sequence length="470" mass="49638">MRTVNPQDLEQLAKLLDGRGGLQERLDEAFTRASNLGVSGQLATLRPLRSWVSDTAPDLRNRAITARLEDGDPEAGLRWAGFSDRELKAYGGAALRAETIVLANSVAASGDPGAEAFRRRDRESIDDWLNRLAGHALADLTGLEAHEATVTKFVELARDGASVLSVGGRTLLIGSSLAVAQGTNAFGSHLSRIADGLKARDSPLAKQIGRVVGRIKVSPRALSAPGSWLPSRLGALFQGNTLYRNLSAVPVLSRMNDLALGHGYDGARQVVGRLSPRTNRWLTAVLGDDTLTRSLNLTNRSGAEITRGAQAGLRKAGFALYREARRNSGRFASTKAALAGTAKVTGFLRAGNILLSAGQTVYGLNNLRLQGNPVDAFQRKGAGYVADVAEVGFNASMTAATIAPNPITFGAVAVTGTVYVTAKVVEHWDDVKGGAQKAGRWLGAKAGAAGRDMVEGAKNLAKKANPANWF</sequence>
<protein>
    <recommendedName>
        <fullName evidence="3">PE-PGRS family protein</fullName>
    </recommendedName>
</protein>
<dbReference type="RefSeq" id="WP_030308535.1">
    <property type="nucleotide sequence ID" value="NZ_CP079112.1"/>
</dbReference>
<name>A0A8G2DZL5_9ACTN</name>
<comment type="caution">
    <text evidence="1">The sequence shown here is derived from an EMBL/GenBank/DDBJ whole genome shotgun (WGS) entry which is preliminary data.</text>
</comment>